<reference evidence="4" key="1">
    <citation type="submission" date="2020-05" db="EMBL/GenBank/DDBJ databases">
        <authorList>
            <person name="Chiriac C."/>
            <person name="Salcher M."/>
            <person name="Ghai R."/>
            <person name="Kavagutti S V."/>
        </authorList>
    </citation>
    <scope>NUCLEOTIDE SEQUENCE</scope>
</reference>
<dbReference type="EMBL" id="LR797197">
    <property type="protein sequence ID" value="CAB4193313.1"/>
    <property type="molecule type" value="Genomic_DNA"/>
</dbReference>
<accession>A0A6J5SQX9</accession>
<gene>
    <name evidence="2" type="ORF">UFOVP1127_16</name>
    <name evidence="3" type="ORF">UFOVP1242_58</name>
    <name evidence="4" type="ORF">UFOVP1492_118</name>
    <name evidence="5" type="ORF">UFOVP1580_11</name>
</gene>
<organism evidence="4">
    <name type="scientific">uncultured Caudovirales phage</name>
    <dbReference type="NCBI Taxonomy" id="2100421"/>
    <lineage>
        <taxon>Viruses</taxon>
        <taxon>Duplodnaviria</taxon>
        <taxon>Heunggongvirae</taxon>
        <taxon>Uroviricota</taxon>
        <taxon>Caudoviricetes</taxon>
        <taxon>Peduoviridae</taxon>
        <taxon>Maltschvirus</taxon>
        <taxon>Maltschvirus maltsch</taxon>
    </lineage>
</organism>
<evidence type="ECO:0000313" key="3">
    <source>
        <dbReference type="EMBL" id="CAB4193313.1"/>
    </source>
</evidence>
<protein>
    <submittedName>
        <fullName evidence="4">Uncharacterized protein</fullName>
    </submittedName>
</protein>
<feature type="region of interest" description="Disordered" evidence="1">
    <location>
        <begin position="1"/>
        <end position="26"/>
    </location>
</feature>
<name>A0A6J5SQX9_9CAUD</name>
<dbReference type="EMBL" id="LR797450">
    <property type="protein sequence ID" value="CAB4217888.1"/>
    <property type="molecule type" value="Genomic_DNA"/>
</dbReference>
<evidence type="ECO:0000313" key="2">
    <source>
        <dbReference type="EMBL" id="CAB4185101.1"/>
    </source>
</evidence>
<feature type="compositionally biased region" description="Polar residues" evidence="1">
    <location>
        <begin position="11"/>
        <end position="24"/>
    </location>
</feature>
<proteinExistence type="predicted"/>
<sequence>MATFLKIGSTGAPTTESTVATSAGATDAGKVPGLDGGGKLDATFMPTGFGADTRTVTAGETLAAGDLIYLNGSGAAMKADANAPAKAAIGFVLSGIANAATGTAYFGSGIIAGQSGLTPGAPYFLSNTSTGDFALYASLTLVSGDIVQKVGAALSATELYFEPEAIIVIS</sequence>
<evidence type="ECO:0000256" key="1">
    <source>
        <dbReference type="SAM" id="MobiDB-lite"/>
    </source>
</evidence>
<evidence type="ECO:0000313" key="4">
    <source>
        <dbReference type="EMBL" id="CAB4217888.1"/>
    </source>
</evidence>
<dbReference type="EMBL" id="LR797075">
    <property type="protein sequence ID" value="CAB4185101.1"/>
    <property type="molecule type" value="Genomic_DNA"/>
</dbReference>
<dbReference type="EMBL" id="LR798430">
    <property type="protein sequence ID" value="CAB5231015.1"/>
    <property type="molecule type" value="Genomic_DNA"/>
</dbReference>
<evidence type="ECO:0000313" key="5">
    <source>
        <dbReference type="EMBL" id="CAB5231015.1"/>
    </source>
</evidence>